<comment type="caution">
    <text evidence="8">The sequence shown here is derived from an EMBL/GenBank/DDBJ whole genome shotgun (WGS) entry which is preliminary data.</text>
</comment>
<proteinExistence type="predicted"/>
<dbReference type="SUPFAM" id="SSF52540">
    <property type="entry name" value="P-loop containing nucleoside triphosphate hydrolases"/>
    <property type="match status" value="1"/>
</dbReference>
<dbReference type="PROSITE" id="PS51198">
    <property type="entry name" value="UVRD_HELICASE_ATP_BIND"/>
    <property type="match status" value="1"/>
</dbReference>
<dbReference type="EMBL" id="BAAAQN010000095">
    <property type="protein sequence ID" value="GAA2064235.1"/>
    <property type="molecule type" value="Genomic_DNA"/>
</dbReference>
<dbReference type="InterPro" id="IPR014016">
    <property type="entry name" value="UvrD-like_ATP-bd"/>
</dbReference>
<accession>A0ABN2VPM4</accession>
<dbReference type="Pfam" id="PF00580">
    <property type="entry name" value="UvrD-helicase"/>
    <property type="match status" value="2"/>
</dbReference>
<gene>
    <name evidence="8" type="ORF">GCM10009839_89600</name>
</gene>
<evidence type="ECO:0000256" key="2">
    <source>
        <dbReference type="ARBA" id="ARBA00022801"/>
    </source>
</evidence>
<evidence type="ECO:0000256" key="3">
    <source>
        <dbReference type="ARBA" id="ARBA00022806"/>
    </source>
</evidence>
<sequence>MAYDGHEADGMGMQPTGEQQTAIAAPSPLYLEACPGAGKTFILVERHLATPIGKQRQGRALISFTNRAADEIRHRCHRPELLEFPHFTGTLDTFLWHFLVRPFLPDTAPPWQRIMSWADIGSSDAYKVFGRLPLASFGFGYDLRRGEVVVTLPDATAKLTNATRTEAEFLSGAKALRNSLWQQHHYFTSLELRVMALENATDPHVRTILRSRFSEIVVDEAQDCTELDIAILGKLHEGGVPLVVVADPNQAIYEYQGATPAVMGTLTSKIGQHRRLTGNHRCSQRICDLAATMRSTKSAIADRATGQWSTDQSPVLLVPFDTNDTNSRKTRIRSKDEAAGAFARRAASMEPACADVLCLAWAHAAVPHLDQTRRSKAPADGTAWMLAWASAVHRNPGADHQDLVDGVRIAQTILVRFWYPNDQGHPERILTAHGVDAITARRYAFSLLASLPDVDARPAGDWIRDARKRIIDHPAPSDAAPAPARNFRLGTGSRDFDRGETIAVAAGLGAGQQQPCGEFEDISVTSTTIHKAKGGEADAVLIAFATPKALRQFLAAWRDDSTTETSETLRVYYVAVTRGRRLIGFTYPYSCHGEMVKHLESLNVEFTVAPECEPVEQGRRQRARREPAGMEAIPGLG</sequence>
<reference evidence="8 9" key="1">
    <citation type="journal article" date="2019" name="Int. J. Syst. Evol. Microbiol.">
        <title>The Global Catalogue of Microorganisms (GCM) 10K type strain sequencing project: providing services to taxonomists for standard genome sequencing and annotation.</title>
        <authorList>
            <consortium name="The Broad Institute Genomics Platform"/>
            <consortium name="The Broad Institute Genome Sequencing Center for Infectious Disease"/>
            <person name="Wu L."/>
            <person name="Ma J."/>
        </authorList>
    </citation>
    <scope>NUCLEOTIDE SEQUENCE [LARGE SCALE GENOMIC DNA]</scope>
    <source>
        <strain evidence="8 9">JCM 16014</strain>
    </source>
</reference>
<name>A0ABN2VPM4_9ACTN</name>
<dbReference type="Gene3D" id="3.40.50.300">
    <property type="entry name" value="P-loop containing nucleotide triphosphate hydrolases"/>
    <property type="match status" value="2"/>
</dbReference>
<dbReference type="PANTHER" id="PTHR11070">
    <property type="entry name" value="UVRD / RECB / PCRA DNA HELICASE FAMILY MEMBER"/>
    <property type="match status" value="1"/>
</dbReference>
<evidence type="ECO:0000259" key="7">
    <source>
        <dbReference type="PROSITE" id="PS51198"/>
    </source>
</evidence>
<evidence type="ECO:0000256" key="5">
    <source>
        <dbReference type="PROSITE-ProRule" id="PRU00560"/>
    </source>
</evidence>
<feature type="domain" description="UvrD-like helicase ATP-binding" evidence="7">
    <location>
        <begin position="12"/>
        <end position="283"/>
    </location>
</feature>
<dbReference type="PANTHER" id="PTHR11070:SF2">
    <property type="entry name" value="ATP-DEPENDENT DNA HELICASE SRS2"/>
    <property type="match status" value="1"/>
</dbReference>
<dbReference type="InterPro" id="IPR027417">
    <property type="entry name" value="P-loop_NTPase"/>
</dbReference>
<keyword evidence="3 5" id="KW-0347">Helicase</keyword>
<organism evidence="8 9">
    <name type="scientific">Catenulispora yoronensis</name>
    <dbReference type="NCBI Taxonomy" id="450799"/>
    <lineage>
        <taxon>Bacteria</taxon>
        <taxon>Bacillati</taxon>
        <taxon>Actinomycetota</taxon>
        <taxon>Actinomycetes</taxon>
        <taxon>Catenulisporales</taxon>
        <taxon>Catenulisporaceae</taxon>
        <taxon>Catenulispora</taxon>
    </lineage>
</organism>
<evidence type="ECO:0000256" key="6">
    <source>
        <dbReference type="SAM" id="MobiDB-lite"/>
    </source>
</evidence>
<keyword evidence="1 5" id="KW-0547">Nucleotide-binding</keyword>
<keyword evidence="2 5" id="KW-0378">Hydrolase</keyword>
<feature type="compositionally biased region" description="Basic and acidic residues" evidence="6">
    <location>
        <begin position="616"/>
        <end position="628"/>
    </location>
</feature>
<dbReference type="Proteomes" id="UP001500751">
    <property type="component" value="Unassembled WGS sequence"/>
</dbReference>
<evidence type="ECO:0000313" key="9">
    <source>
        <dbReference type="Proteomes" id="UP001500751"/>
    </source>
</evidence>
<protein>
    <recommendedName>
        <fullName evidence="7">UvrD-like helicase ATP-binding domain-containing protein</fullName>
    </recommendedName>
</protein>
<feature type="binding site" evidence="5">
    <location>
        <begin position="33"/>
        <end position="40"/>
    </location>
    <ligand>
        <name>ATP</name>
        <dbReference type="ChEBI" id="CHEBI:30616"/>
    </ligand>
</feature>
<keyword evidence="9" id="KW-1185">Reference proteome</keyword>
<keyword evidence="4 5" id="KW-0067">ATP-binding</keyword>
<evidence type="ECO:0000256" key="4">
    <source>
        <dbReference type="ARBA" id="ARBA00022840"/>
    </source>
</evidence>
<feature type="region of interest" description="Disordered" evidence="6">
    <location>
        <begin position="616"/>
        <end position="637"/>
    </location>
</feature>
<dbReference type="InterPro" id="IPR000212">
    <property type="entry name" value="DNA_helicase_UvrD/REP"/>
</dbReference>
<evidence type="ECO:0000256" key="1">
    <source>
        <dbReference type="ARBA" id="ARBA00022741"/>
    </source>
</evidence>
<dbReference type="RefSeq" id="WP_344671870.1">
    <property type="nucleotide sequence ID" value="NZ_BAAAQN010000095.1"/>
</dbReference>
<evidence type="ECO:0000313" key="8">
    <source>
        <dbReference type="EMBL" id="GAA2064235.1"/>
    </source>
</evidence>